<evidence type="ECO:0000313" key="2">
    <source>
        <dbReference type="EMBL" id="MBX11244.1"/>
    </source>
</evidence>
<protein>
    <submittedName>
        <fullName evidence="2">Ethylene-overproduction protein 1-like isoform X3</fullName>
    </submittedName>
</protein>
<name>A0A2P2KZU1_RHIMU</name>
<feature type="region of interest" description="Disordered" evidence="1">
    <location>
        <begin position="1"/>
        <end position="23"/>
    </location>
</feature>
<organism evidence="2">
    <name type="scientific">Rhizophora mucronata</name>
    <name type="common">Asiatic mangrove</name>
    <dbReference type="NCBI Taxonomy" id="61149"/>
    <lineage>
        <taxon>Eukaryota</taxon>
        <taxon>Viridiplantae</taxon>
        <taxon>Streptophyta</taxon>
        <taxon>Embryophyta</taxon>
        <taxon>Tracheophyta</taxon>
        <taxon>Spermatophyta</taxon>
        <taxon>Magnoliopsida</taxon>
        <taxon>eudicotyledons</taxon>
        <taxon>Gunneridae</taxon>
        <taxon>Pentapetalae</taxon>
        <taxon>rosids</taxon>
        <taxon>fabids</taxon>
        <taxon>Malpighiales</taxon>
        <taxon>Rhizophoraceae</taxon>
        <taxon>Rhizophora</taxon>
    </lineage>
</organism>
<dbReference type="EMBL" id="GGEC01030755">
    <property type="protein sequence ID" value="MBX11239.1"/>
    <property type="molecule type" value="Transcribed_RNA"/>
</dbReference>
<proteinExistence type="predicted"/>
<evidence type="ECO:0000256" key="1">
    <source>
        <dbReference type="SAM" id="MobiDB-lite"/>
    </source>
</evidence>
<accession>A0A2P2KZU1</accession>
<sequence length="90" mass="10812">MHHQSQRPMKPNEHHKLTSSPHSKTYWQRKVIPRQFLDYTNQLFRSYYTLPQLSFPPQIYHSLKNQSYPFLIPQSCHTALPSMGLIEQQF</sequence>
<reference evidence="2" key="1">
    <citation type="submission" date="2018-02" db="EMBL/GenBank/DDBJ databases">
        <title>Rhizophora mucronata_Transcriptome.</title>
        <authorList>
            <person name="Meera S.P."/>
            <person name="Sreeshan A."/>
            <person name="Augustine A."/>
        </authorList>
    </citation>
    <scope>NUCLEOTIDE SEQUENCE</scope>
    <source>
        <tissue evidence="2">Leaf</tissue>
    </source>
</reference>
<dbReference type="EMBL" id="GGEC01030760">
    <property type="protein sequence ID" value="MBX11244.1"/>
    <property type="molecule type" value="Transcribed_RNA"/>
</dbReference>
<dbReference type="AlphaFoldDB" id="A0A2P2KZU1"/>